<dbReference type="Proteomes" id="UP000248066">
    <property type="component" value="Unassembled WGS sequence"/>
</dbReference>
<feature type="binding site" evidence="15">
    <location>
        <begin position="256"/>
        <end position="257"/>
    </location>
    <ligand>
        <name>substrate</name>
    </ligand>
</feature>
<dbReference type="NCBIfam" id="NF000941">
    <property type="entry name" value="PRK00094.1-3"/>
    <property type="match status" value="1"/>
</dbReference>
<dbReference type="GO" id="GO:0051287">
    <property type="term" value="F:NAD binding"/>
    <property type="evidence" value="ECO:0007669"/>
    <property type="project" value="InterPro"/>
</dbReference>
<dbReference type="InterPro" id="IPR008927">
    <property type="entry name" value="6-PGluconate_DH-like_C_sf"/>
</dbReference>
<dbReference type="NCBIfam" id="NF000940">
    <property type="entry name" value="PRK00094.1-2"/>
    <property type="match status" value="1"/>
</dbReference>
<dbReference type="GO" id="GO:0141152">
    <property type="term" value="F:glycerol-3-phosphate dehydrogenase (NAD+) activity"/>
    <property type="evidence" value="ECO:0007669"/>
    <property type="project" value="RHEA"/>
</dbReference>
<dbReference type="EC" id="1.1.1.94" evidence="10 13"/>
<keyword evidence="6 13" id="KW-0443">Lipid metabolism</keyword>
<evidence type="ECO:0000259" key="19">
    <source>
        <dbReference type="Pfam" id="PF07479"/>
    </source>
</evidence>
<keyword evidence="13" id="KW-0963">Cytoplasm</keyword>
<comment type="subcellular location">
    <subcellularLocation>
        <location evidence="13">Cytoplasm</location>
    </subcellularLocation>
</comment>
<gene>
    <name evidence="13" type="primary">gpsA</name>
    <name evidence="20" type="ORF">CR205_07545</name>
</gene>
<sequence>MASITVLGSGSWGTALSIVLADNGHDVLLWGRSKKAADEINSSHTNEKYLPGITLPESITATIDLEKAVGHGDTLLFVVPTKAMRAVLKEVNGLLDRPVMMIHASKGIEPDTYLRVSQIIEEEVPAEKRRAVVVLSGPSHAEEVSLRQPTTVTSSSLNTEAAEEVQDLFMNQHFRVYTNPDLTGVEIGGSLKNIIAIGAGMTSGLGYGDNAKAALMTRGLAEIARLGMKLGANPLTFAGLSGLGDLIVTCTSVHSRNWRAGNMIGKGQSIDEVLNEMGMVVEGIRTTKAAYQLAGREEVDMPITKGLYDVLFNDKPPHEAVEELMGRVRKREVEDLKLGESDPLNDFEP</sequence>
<feature type="binding site" evidence="15">
    <location>
        <position position="106"/>
    </location>
    <ligand>
        <name>substrate</name>
    </ligand>
</feature>
<comment type="function">
    <text evidence="13">Catalyzes the reduction of the glycolytic intermediate dihydroxyacetone phosphate (DHAP) to sn-glycerol 3-phosphate (G3P), the key precursor for phospholipid synthesis.</text>
</comment>
<evidence type="ECO:0000256" key="4">
    <source>
        <dbReference type="ARBA" id="ARBA00023002"/>
    </source>
</evidence>
<evidence type="ECO:0000256" key="12">
    <source>
        <dbReference type="ARBA" id="ARBA00080511"/>
    </source>
</evidence>
<feature type="binding site" evidence="16">
    <location>
        <position position="141"/>
    </location>
    <ligand>
        <name>NAD(+)</name>
        <dbReference type="ChEBI" id="CHEBI:57540"/>
    </ligand>
</feature>
<dbReference type="InterPro" id="IPR036291">
    <property type="entry name" value="NAD(P)-bd_dom_sf"/>
</dbReference>
<comment type="pathway">
    <text evidence="13">Membrane lipid metabolism; glycerophospholipid metabolism.</text>
</comment>
<evidence type="ECO:0000256" key="8">
    <source>
        <dbReference type="ARBA" id="ARBA00023264"/>
    </source>
</evidence>
<dbReference type="SUPFAM" id="SSF48179">
    <property type="entry name" value="6-phosphogluconate dehydrogenase C-terminal domain-like"/>
    <property type="match status" value="1"/>
</dbReference>
<evidence type="ECO:0000256" key="16">
    <source>
        <dbReference type="PIRSR" id="PIRSR000114-3"/>
    </source>
</evidence>
<feature type="binding site" evidence="13">
    <location>
        <position position="49"/>
    </location>
    <ligand>
        <name>NADPH</name>
        <dbReference type="ChEBI" id="CHEBI:57783"/>
    </ligand>
</feature>
<dbReference type="GO" id="GO:0006650">
    <property type="term" value="P:glycerophospholipid metabolic process"/>
    <property type="evidence" value="ECO:0007669"/>
    <property type="project" value="UniProtKB-UniRule"/>
</dbReference>
<feature type="binding site" evidence="13">
    <location>
        <position position="12"/>
    </location>
    <ligand>
        <name>NADPH</name>
        <dbReference type="ChEBI" id="CHEBI:57783"/>
    </ligand>
</feature>
<dbReference type="PIRSF" id="PIRSF000114">
    <property type="entry name" value="Glycerol-3-P_dh"/>
    <property type="match status" value="1"/>
</dbReference>
<feature type="binding site" evidence="13">
    <location>
        <position position="256"/>
    </location>
    <ligand>
        <name>sn-glycerol 3-phosphate</name>
        <dbReference type="ChEBI" id="CHEBI:57597"/>
    </ligand>
</feature>
<feature type="binding site" evidence="13">
    <location>
        <position position="255"/>
    </location>
    <ligand>
        <name>sn-glycerol 3-phosphate</name>
        <dbReference type="ChEBI" id="CHEBI:57597"/>
    </ligand>
</feature>
<dbReference type="Gene3D" id="1.10.1040.10">
    <property type="entry name" value="N-(1-d-carboxylethyl)-l-norvaline Dehydrogenase, domain 2"/>
    <property type="match status" value="1"/>
</dbReference>
<evidence type="ECO:0000256" key="11">
    <source>
        <dbReference type="ARBA" id="ARBA00069372"/>
    </source>
</evidence>
<reference evidence="20 21" key="1">
    <citation type="submission" date="2017-10" db="EMBL/GenBank/DDBJ databases">
        <title>Bacillus sp. nov., a halophilic bacterium isolated from a Yangshapao Lake.</title>
        <authorList>
            <person name="Wang H."/>
        </authorList>
    </citation>
    <scope>NUCLEOTIDE SEQUENCE [LARGE SCALE GENOMIC DNA]</scope>
    <source>
        <strain evidence="20 21">YSP-3</strain>
    </source>
</reference>
<feature type="domain" description="Glycerol-3-phosphate dehydrogenase NAD-dependent N-terminal" evidence="18">
    <location>
        <begin position="3"/>
        <end position="161"/>
    </location>
</feature>
<dbReference type="EMBL" id="PDOF01000001">
    <property type="protein sequence ID" value="PYZ98438.1"/>
    <property type="molecule type" value="Genomic_DNA"/>
</dbReference>
<evidence type="ECO:0000313" key="20">
    <source>
        <dbReference type="EMBL" id="PYZ98438.1"/>
    </source>
</evidence>
<keyword evidence="4 13" id="KW-0560">Oxidoreductase</keyword>
<comment type="caution">
    <text evidence="13">Lacks conserved residue(s) required for the propagation of feature annotation.</text>
</comment>
<organism evidence="20 21">
    <name type="scientific">Alteribacter lacisalsi</name>
    <dbReference type="NCBI Taxonomy" id="2045244"/>
    <lineage>
        <taxon>Bacteria</taxon>
        <taxon>Bacillati</taxon>
        <taxon>Bacillota</taxon>
        <taxon>Bacilli</taxon>
        <taxon>Bacillales</taxon>
        <taxon>Bacillaceae</taxon>
        <taxon>Alteribacter</taxon>
    </lineage>
</organism>
<feature type="active site" description="Proton acceptor" evidence="13 14">
    <location>
        <position position="192"/>
    </location>
</feature>
<feature type="domain" description="Glycerol-3-phosphate dehydrogenase NAD-dependent C-terminal" evidence="19">
    <location>
        <begin position="181"/>
        <end position="322"/>
    </location>
</feature>
<dbReference type="GO" id="GO:0008654">
    <property type="term" value="P:phospholipid biosynthetic process"/>
    <property type="evidence" value="ECO:0007669"/>
    <property type="project" value="UniProtKB-KW"/>
</dbReference>
<dbReference type="PRINTS" id="PR00077">
    <property type="entry name" value="GPDHDRGNASE"/>
</dbReference>
<feature type="binding site" evidence="13">
    <location>
        <position position="11"/>
    </location>
    <ligand>
        <name>NADPH</name>
        <dbReference type="ChEBI" id="CHEBI:57783"/>
    </ligand>
</feature>
<accession>A0A2W0HXF2</accession>
<dbReference type="InterPro" id="IPR006168">
    <property type="entry name" value="G3P_DH_NAD-dep"/>
</dbReference>
<evidence type="ECO:0000256" key="5">
    <source>
        <dbReference type="ARBA" id="ARBA00023027"/>
    </source>
</evidence>
<name>A0A2W0HXF2_9BACI</name>
<evidence type="ECO:0000256" key="13">
    <source>
        <dbReference type="HAMAP-Rule" id="MF_00394"/>
    </source>
</evidence>
<feature type="binding site" evidence="13">
    <location>
        <position position="32"/>
    </location>
    <ligand>
        <name>NADPH</name>
        <dbReference type="ChEBI" id="CHEBI:57783"/>
    </ligand>
</feature>
<comment type="similarity">
    <text evidence="1 13 17">Belongs to the NAD-dependent glycerol-3-phosphate dehydrogenase family.</text>
</comment>
<dbReference type="AlphaFoldDB" id="A0A2W0HXF2"/>
<dbReference type="PANTHER" id="PTHR11728:SF1">
    <property type="entry name" value="GLYCEROL-3-PHOSPHATE DEHYDROGENASE [NAD(+)] 2, CHLOROPLASTIC"/>
    <property type="match status" value="1"/>
</dbReference>
<proteinExistence type="inferred from homology"/>
<dbReference type="Gene3D" id="3.40.50.720">
    <property type="entry name" value="NAD(P)-binding Rossmann-like Domain"/>
    <property type="match status" value="1"/>
</dbReference>
<dbReference type="NCBIfam" id="NF000942">
    <property type="entry name" value="PRK00094.1-4"/>
    <property type="match status" value="1"/>
</dbReference>
<feature type="binding site" evidence="13">
    <location>
        <position position="256"/>
    </location>
    <ligand>
        <name>NADPH</name>
        <dbReference type="ChEBI" id="CHEBI:57783"/>
    </ligand>
</feature>
<feature type="binding site" evidence="13">
    <location>
        <position position="137"/>
    </location>
    <ligand>
        <name>sn-glycerol 3-phosphate</name>
        <dbReference type="ChEBI" id="CHEBI:57597"/>
    </ligand>
</feature>
<dbReference type="GO" id="GO:0046168">
    <property type="term" value="P:glycerol-3-phosphate catabolic process"/>
    <property type="evidence" value="ECO:0007669"/>
    <property type="project" value="InterPro"/>
</dbReference>
<evidence type="ECO:0000256" key="14">
    <source>
        <dbReference type="PIRSR" id="PIRSR000114-1"/>
    </source>
</evidence>
<feature type="binding site" evidence="13">
    <location>
        <position position="245"/>
    </location>
    <ligand>
        <name>sn-glycerol 3-phosphate</name>
        <dbReference type="ChEBI" id="CHEBI:57597"/>
    </ligand>
</feature>
<feature type="binding site" evidence="13">
    <location>
        <position position="257"/>
    </location>
    <ligand>
        <name>sn-glycerol 3-phosphate</name>
        <dbReference type="ChEBI" id="CHEBI:57597"/>
    </ligand>
</feature>
<comment type="catalytic activity">
    <reaction evidence="13">
        <text>sn-glycerol 3-phosphate + NAD(+) = dihydroxyacetone phosphate + NADH + H(+)</text>
        <dbReference type="Rhea" id="RHEA:11092"/>
        <dbReference type="ChEBI" id="CHEBI:15378"/>
        <dbReference type="ChEBI" id="CHEBI:57540"/>
        <dbReference type="ChEBI" id="CHEBI:57597"/>
        <dbReference type="ChEBI" id="CHEBI:57642"/>
        <dbReference type="ChEBI" id="CHEBI:57945"/>
        <dbReference type="EC" id="1.1.1.94"/>
    </reaction>
</comment>
<keyword evidence="3 13" id="KW-0521">NADP</keyword>
<evidence type="ECO:0000259" key="18">
    <source>
        <dbReference type="Pfam" id="PF01210"/>
    </source>
</evidence>
<keyword evidence="8 13" id="KW-1208">Phospholipid metabolism</keyword>
<evidence type="ECO:0000256" key="15">
    <source>
        <dbReference type="PIRSR" id="PIRSR000114-2"/>
    </source>
</evidence>
<evidence type="ECO:0000256" key="1">
    <source>
        <dbReference type="ARBA" id="ARBA00011009"/>
    </source>
</evidence>
<feature type="binding site" evidence="13">
    <location>
        <position position="139"/>
    </location>
    <ligand>
        <name>sn-glycerol 3-phosphate</name>
        <dbReference type="ChEBI" id="CHEBI:57597"/>
    </ligand>
</feature>
<comment type="caution">
    <text evidence="20">The sequence shown here is derived from an EMBL/GenBank/DDBJ whole genome shotgun (WGS) entry which is preliminary data.</text>
</comment>
<dbReference type="Pfam" id="PF01210">
    <property type="entry name" value="NAD_Gly3P_dh_N"/>
    <property type="match status" value="1"/>
</dbReference>
<comment type="catalytic activity">
    <reaction evidence="9">
        <text>sn-glycerol 3-phosphate + NADP(+) = dihydroxyacetone phosphate + NADPH + H(+)</text>
        <dbReference type="Rhea" id="RHEA:11096"/>
        <dbReference type="ChEBI" id="CHEBI:15378"/>
        <dbReference type="ChEBI" id="CHEBI:57597"/>
        <dbReference type="ChEBI" id="CHEBI:57642"/>
        <dbReference type="ChEBI" id="CHEBI:57783"/>
        <dbReference type="ChEBI" id="CHEBI:58349"/>
        <dbReference type="EC" id="1.1.1.94"/>
    </reaction>
    <physiologicalReaction direction="right-to-left" evidence="9">
        <dbReference type="Rhea" id="RHEA:11098"/>
    </physiologicalReaction>
</comment>
<evidence type="ECO:0000256" key="2">
    <source>
        <dbReference type="ARBA" id="ARBA00022516"/>
    </source>
</evidence>
<dbReference type="InterPro" id="IPR013328">
    <property type="entry name" value="6PGD_dom2"/>
</dbReference>
<feature type="binding site" evidence="13">
    <location>
        <position position="280"/>
    </location>
    <ligand>
        <name>NADPH</name>
        <dbReference type="ChEBI" id="CHEBI:57783"/>
    </ligand>
</feature>
<dbReference type="Pfam" id="PF07479">
    <property type="entry name" value="NAD_Gly3P_dh_C"/>
    <property type="match status" value="1"/>
</dbReference>
<dbReference type="PROSITE" id="PS00957">
    <property type="entry name" value="NAD_G3PDH"/>
    <property type="match status" value="1"/>
</dbReference>
<protein>
    <recommendedName>
        <fullName evidence="11 13">Glycerol-3-phosphate dehydrogenase [NAD(P)+]</fullName>
        <ecNumber evidence="10 13">1.1.1.94</ecNumber>
    </recommendedName>
    <alternativeName>
        <fullName evidence="13">NAD(P)(+)-dependent glycerol-3-phosphate dehydrogenase</fullName>
    </alternativeName>
    <alternativeName>
        <fullName evidence="12 13">NAD(P)H-dependent dihydroxyacetone-phosphate reductase</fullName>
    </alternativeName>
</protein>
<keyword evidence="13" id="KW-0547">Nucleotide-binding</keyword>
<feature type="binding site" evidence="16">
    <location>
        <begin position="8"/>
        <end position="13"/>
    </location>
    <ligand>
        <name>NAD(+)</name>
        <dbReference type="ChEBI" id="CHEBI:57540"/>
    </ligand>
</feature>
<dbReference type="GO" id="GO:0046167">
    <property type="term" value="P:glycerol-3-phosphate biosynthetic process"/>
    <property type="evidence" value="ECO:0007669"/>
    <property type="project" value="UniProtKB-UniRule"/>
</dbReference>
<evidence type="ECO:0000256" key="10">
    <source>
        <dbReference type="ARBA" id="ARBA00066687"/>
    </source>
</evidence>
<dbReference type="GO" id="GO:0005975">
    <property type="term" value="P:carbohydrate metabolic process"/>
    <property type="evidence" value="ECO:0007669"/>
    <property type="project" value="InterPro"/>
</dbReference>
<dbReference type="GO" id="GO:0141153">
    <property type="term" value="F:glycerol-3-phosphate dehydrogenase (NADP+) activity"/>
    <property type="evidence" value="ECO:0007669"/>
    <property type="project" value="RHEA"/>
</dbReference>
<dbReference type="SUPFAM" id="SSF51735">
    <property type="entry name" value="NAD(P)-binding Rossmann-fold domains"/>
    <property type="match status" value="1"/>
</dbReference>
<dbReference type="RefSeq" id="WP_110518311.1">
    <property type="nucleotide sequence ID" value="NZ_PDOF01000001.1"/>
</dbReference>
<dbReference type="UniPathway" id="UPA00940"/>
<keyword evidence="7 13" id="KW-0594">Phospholipid biosynthesis</keyword>
<dbReference type="HAMAP" id="MF_00394">
    <property type="entry name" value="NAD_Glyc3P_dehydrog"/>
    <property type="match status" value="1"/>
</dbReference>
<evidence type="ECO:0000256" key="17">
    <source>
        <dbReference type="RuleBase" id="RU000437"/>
    </source>
</evidence>
<feature type="binding site" evidence="13">
    <location>
        <position position="106"/>
    </location>
    <ligand>
        <name>NADPH</name>
        <dbReference type="ChEBI" id="CHEBI:57783"/>
    </ligand>
</feature>
<dbReference type="InterPro" id="IPR006109">
    <property type="entry name" value="G3P_DH_NAD-dep_C"/>
</dbReference>
<feature type="binding site" evidence="13">
    <location>
        <position position="192"/>
    </location>
    <ligand>
        <name>sn-glycerol 3-phosphate</name>
        <dbReference type="ChEBI" id="CHEBI:57597"/>
    </ligand>
</feature>
<evidence type="ECO:0000256" key="9">
    <source>
        <dbReference type="ARBA" id="ARBA00052716"/>
    </source>
</evidence>
<keyword evidence="5 13" id="KW-0520">NAD</keyword>
<evidence type="ECO:0000256" key="6">
    <source>
        <dbReference type="ARBA" id="ARBA00023098"/>
    </source>
</evidence>
<keyword evidence="2 13" id="KW-0444">Lipid biosynthesis</keyword>
<evidence type="ECO:0000256" key="3">
    <source>
        <dbReference type="ARBA" id="ARBA00022857"/>
    </source>
</evidence>
<evidence type="ECO:0000313" key="21">
    <source>
        <dbReference type="Proteomes" id="UP000248066"/>
    </source>
</evidence>
<keyword evidence="21" id="KW-1185">Reference proteome</keyword>
<dbReference type="FunFam" id="3.40.50.720:FF:000019">
    <property type="entry name" value="Glycerol-3-phosphate dehydrogenase [NAD(P)+]"/>
    <property type="match status" value="1"/>
</dbReference>
<feature type="binding site" evidence="13">
    <location>
        <position position="106"/>
    </location>
    <ligand>
        <name>sn-glycerol 3-phosphate</name>
        <dbReference type="ChEBI" id="CHEBI:57597"/>
    </ligand>
</feature>
<dbReference type="FunFam" id="1.10.1040.10:FF:000001">
    <property type="entry name" value="Glycerol-3-phosphate dehydrogenase [NAD(P)+]"/>
    <property type="match status" value="1"/>
</dbReference>
<dbReference type="InterPro" id="IPR011128">
    <property type="entry name" value="G3P_DH_NAD-dep_N"/>
</dbReference>
<feature type="binding site" evidence="13">
    <location>
        <position position="282"/>
    </location>
    <ligand>
        <name>NADPH</name>
        <dbReference type="ChEBI" id="CHEBI:57783"/>
    </ligand>
</feature>
<dbReference type="PANTHER" id="PTHR11728">
    <property type="entry name" value="GLYCEROL-3-PHOSPHATE DEHYDROGENASE"/>
    <property type="match status" value="1"/>
</dbReference>
<dbReference type="OrthoDB" id="9812273at2"/>
<dbReference type="GO" id="GO:0005829">
    <property type="term" value="C:cytosol"/>
    <property type="evidence" value="ECO:0007669"/>
    <property type="project" value="TreeGrafter"/>
</dbReference>
<feature type="binding site" evidence="13">
    <location>
        <position position="141"/>
    </location>
    <ligand>
        <name>NADPH</name>
        <dbReference type="ChEBI" id="CHEBI:57783"/>
    </ligand>
</feature>
<evidence type="ECO:0000256" key="7">
    <source>
        <dbReference type="ARBA" id="ARBA00023209"/>
    </source>
</evidence>
<feature type="binding site" evidence="16">
    <location>
        <position position="256"/>
    </location>
    <ligand>
        <name>NAD(+)</name>
        <dbReference type="ChEBI" id="CHEBI:57540"/>
    </ligand>
</feature>